<dbReference type="Pfam" id="PF11112">
    <property type="entry name" value="PyocinActivator"/>
    <property type="match status" value="1"/>
</dbReference>
<reference evidence="1 2" key="1">
    <citation type="submission" date="2016-10" db="EMBL/GenBank/DDBJ databases">
        <authorList>
            <person name="de Groot N.N."/>
        </authorList>
    </citation>
    <scope>NUCLEOTIDE SEQUENCE [LARGE SCALE GENOMIC DNA]</scope>
    <source>
        <strain evidence="1 2">DSM 14789</strain>
    </source>
</reference>
<accession>A0A1G9EMU5</accession>
<dbReference type="EMBL" id="FNGI01000001">
    <property type="protein sequence ID" value="SDK77439.1"/>
    <property type="molecule type" value="Genomic_DNA"/>
</dbReference>
<dbReference type="AlphaFoldDB" id="A0A1G9EMU5"/>
<dbReference type="InterPro" id="IPR020518">
    <property type="entry name" value="Tscrpt_reg_PrtN"/>
</dbReference>
<protein>
    <submittedName>
        <fullName evidence="1">Pyocin activator protein PrtN</fullName>
    </submittedName>
</protein>
<keyword evidence="2" id="KW-1185">Reference proteome</keyword>
<dbReference type="Proteomes" id="UP000198654">
    <property type="component" value="Unassembled WGS sequence"/>
</dbReference>
<proteinExistence type="predicted"/>
<dbReference type="STRING" id="119000.SAMN05661010_00037"/>
<organism evidence="1 2">
    <name type="scientific">Modicisalibacter muralis</name>
    <dbReference type="NCBI Taxonomy" id="119000"/>
    <lineage>
        <taxon>Bacteria</taxon>
        <taxon>Pseudomonadati</taxon>
        <taxon>Pseudomonadota</taxon>
        <taxon>Gammaproteobacteria</taxon>
        <taxon>Oceanospirillales</taxon>
        <taxon>Halomonadaceae</taxon>
        <taxon>Modicisalibacter</taxon>
    </lineage>
</organism>
<gene>
    <name evidence="1" type="ORF">SAMN05661010_00037</name>
</gene>
<evidence type="ECO:0000313" key="2">
    <source>
        <dbReference type="Proteomes" id="UP000198654"/>
    </source>
</evidence>
<sequence>MNTYFGLLAEFNGRAELPLDEVAPRYFGVSPRTASTRAGAQALPVPVYRAGDSQKSPWLVSAVDLAAFLDERREEARTMWKRVNE</sequence>
<dbReference type="OrthoDB" id="982642at2"/>
<name>A0A1G9EMU5_9GAMM</name>
<dbReference type="GO" id="GO:0006355">
    <property type="term" value="P:regulation of DNA-templated transcription"/>
    <property type="evidence" value="ECO:0007669"/>
    <property type="project" value="InterPro"/>
</dbReference>
<dbReference type="RefSeq" id="WP_089724356.1">
    <property type="nucleotide sequence ID" value="NZ_FNGI01000001.1"/>
</dbReference>
<evidence type="ECO:0000313" key="1">
    <source>
        <dbReference type="EMBL" id="SDK77439.1"/>
    </source>
</evidence>